<protein>
    <submittedName>
        <fullName evidence="2">Uncharacterized protein</fullName>
    </submittedName>
</protein>
<organism evidence="2 3">
    <name type="scientific">Araneus ventricosus</name>
    <name type="common">Orbweaver spider</name>
    <name type="synonym">Epeira ventricosa</name>
    <dbReference type="NCBI Taxonomy" id="182803"/>
    <lineage>
        <taxon>Eukaryota</taxon>
        <taxon>Metazoa</taxon>
        <taxon>Ecdysozoa</taxon>
        <taxon>Arthropoda</taxon>
        <taxon>Chelicerata</taxon>
        <taxon>Arachnida</taxon>
        <taxon>Araneae</taxon>
        <taxon>Araneomorphae</taxon>
        <taxon>Entelegynae</taxon>
        <taxon>Araneoidea</taxon>
        <taxon>Araneidae</taxon>
        <taxon>Araneus</taxon>
    </lineage>
</organism>
<gene>
    <name evidence="2" type="ORF">AVEN_176461_1</name>
</gene>
<evidence type="ECO:0000313" key="2">
    <source>
        <dbReference type="EMBL" id="GBM90353.1"/>
    </source>
</evidence>
<reference evidence="2 3" key="1">
    <citation type="journal article" date="2019" name="Sci. Rep.">
        <title>Orb-weaving spider Araneus ventricosus genome elucidates the spidroin gene catalogue.</title>
        <authorList>
            <person name="Kono N."/>
            <person name="Nakamura H."/>
            <person name="Ohtoshi R."/>
            <person name="Moran D.A.P."/>
            <person name="Shinohara A."/>
            <person name="Yoshida Y."/>
            <person name="Fujiwara M."/>
            <person name="Mori M."/>
            <person name="Tomita M."/>
            <person name="Arakawa K."/>
        </authorList>
    </citation>
    <scope>NUCLEOTIDE SEQUENCE [LARGE SCALE GENOMIC DNA]</scope>
</reference>
<evidence type="ECO:0000256" key="1">
    <source>
        <dbReference type="SAM" id="MobiDB-lite"/>
    </source>
</evidence>
<dbReference type="Proteomes" id="UP000499080">
    <property type="component" value="Unassembled WGS sequence"/>
</dbReference>
<accession>A0A4Y2JJ29</accession>
<dbReference type="AlphaFoldDB" id="A0A4Y2JJ29"/>
<evidence type="ECO:0000313" key="3">
    <source>
        <dbReference type="Proteomes" id="UP000499080"/>
    </source>
</evidence>
<proteinExistence type="predicted"/>
<name>A0A4Y2JJ29_ARAVE</name>
<sequence>MTRSTSELKTPSPNIRTTPAGVCLTPTHDLTCNRPHTWRIISIGFRTWNPLDPKMRLTTRPPRFLRVWCGLNLSESYALSWKFGKTVVD</sequence>
<dbReference type="EMBL" id="BGPR01003613">
    <property type="protein sequence ID" value="GBM90353.1"/>
    <property type="molecule type" value="Genomic_DNA"/>
</dbReference>
<comment type="caution">
    <text evidence="2">The sequence shown here is derived from an EMBL/GenBank/DDBJ whole genome shotgun (WGS) entry which is preliminary data.</text>
</comment>
<keyword evidence="3" id="KW-1185">Reference proteome</keyword>
<feature type="region of interest" description="Disordered" evidence="1">
    <location>
        <begin position="1"/>
        <end position="20"/>
    </location>
</feature>
<feature type="compositionally biased region" description="Polar residues" evidence="1">
    <location>
        <begin position="1"/>
        <end position="17"/>
    </location>
</feature>